<dbReference type="AlphaFoldDB" id="A0A6H5FXB9"/>
<evidence type="ECO:0000313" key="2">
    <source>
        <dbReference type="EMBL" id="CAA9994047.1"/>
    </source>
</evidence>
<reference evidence="2 3" key="1">
    <citation type="submission" date="2020-02" db="EMBL/GenBank/DDBJ databases">
        <authorList>
            <person name="Ferguson B K."/>
        </authorList>
    </citation>
    <scope>NUCLEOTIDE SEQUENCE [LARGE SCALE GENOMIC DNA]</scope>
</reference>
<name>A0A6H5FXB9_9HEMI</name>
<gene>
    <name evidence="2" type="ORF">NTEN_LOCUS867</name>
</gene>
<protein>
    <submittedName>
        <fullName evidence="2">Uncharacterized protein</fullName>
    </submittedName>
</protein>
<sequence length="316" mass="36611">MNSRRSTGRTSTSDTTSSKVSIPTKSKTRRNCSLRSKRTMKGIRKCWSGRNSKPSVNRPVRPRRQLRANSTSTIQLPNMMMQHQYRLYLRVSLKNIPSRMTVKIPIHPCELRGIKLSSLDFTNGSSINECGPHSTALPDRLSFFALTIYNTRFSFFLYQDSSQSLGAVQGSQPSEDGILTNRRKVMEKIASENRRKRPVSAIVELESSSKTQLFNLVLKLNSHGLLRDQSQLRDQNQLRVQTQLRVQAQLRDQTQLRVQTHIRDQSQLRRQSQLRVQTQLRAQTQLRDQIQLRVQTQLRDQSQLRRQSQLRDQTQL</sequence>
<dbReference type="Proteomes" id="UP000479000">
    <property type="component" value="Unassembled WGS sequence"/>
</dbReference>
<evidence type="ECO:0000313" key="3">
    <source>
        <dbReference type="Proteomes" id="UP000479000"/>
    </source>
</evidence>
<organism evidence="2 3">
    <name type="scientific">Nesidiocoris tenuis</name>
    <dbReference type="NCBI Taxonomy" id="355587"/>
    <lineage>
        <taxon>Eukaryota</taxon>
        <taxon>Metazoa</taxon>
        <taxon>Ecdysozoa</taxon>
        <taxon>Arthropoda</taxon>
        <taxon>Hexapoda</taxon>
        <taxon>Insecta</taxon>
        <taxon>Pterygota</taxon>
        <taxon>Neoptera</taxon>
        <taxon>Paraneoptera</taxon>
        <taxon>Hemiptera</taxon>
        <taxon>Heteroptera</taxon>
        <taxon>Panheteroptera</taxon>
        <taxon>Cimicomorpha</taxon>
        <taxon>Miridae</taxon>
        <taxon>Dicyphina</taxon>
        <taxon>Nesidiocoris</taxon>
    </lineage>
</organism>
<evidence type="ECO:0000256" key="1">
    <source>
        <dbReference type="SAM" id="MobiDB-lite"/>
    </source>
</evidence>
<feature type="compositionally biased region" description="Low complexity" evidence="1">
    <location>
        <begin position="1"/>
        <end position="18"/>
    </location>
</feature>
<dbReference type="EMBL" id="CADCXU010001640">
    <property type="protein sequence ID" value="CAA9994047.1"/>
    <property type="molecule type" value="Genomic_DNA"/>
</dbReference>
<proteinExistence type="predicted"/>
<accession>A0A6H5FXB9</accession>
<feature type="region of interest" description="Disordered" evidence="1">
    <location>
        <begin position="1"/>
        <end position="33"/>
    </location>
</feature>
<dbReference type="OrthoDB" id="10030037at2759"/>
<keyword evidence="3" id="KW-1185">Reference proteome</keyword>